<dbReference type="PANTHER" id="PTHR21740:SF0">
    <property type="entry name" value="NCK-ASSOCIATED PROTEIN 5"/>
    <property type="match status" value="1"/>
</dbReference>
<accession>A0ABM5F4L4</accession>
<feature type="region of interest" description="Disordered" evidence="2">
    <location>
        <begin position="1573"/>
        <end position="1716"/>
    </location>
</feature>
<feature type="region of interest" description="Disordered" evidence="2">
    <location>
        <begin position="1454"/>
        <end position="1475"/>
    </location>
</feature>
<dbReference type="InterPro" id="IPR026163">
    <property type="entry name" value="Nckap5l"/>
</dbReference>
<feature type="compositionally biased region" description="Polar residues" evidence="2">
    <location>
        <begin position="1454"/>
        <end position="1465"/>
    </location>
</feature>
<feature type="region of interest" description="Disordered" evidence="2">
    <location>
        <begin position="1362"/>
        <end position="1402"/>
    </location>
</feature>
<feature type="region of interest" description="Disordered" evidence="2">
    <location>
        <begin position="1995"/>
        <end position="2020"/>
    </location>
</feature>
<feature type="compositionally biased region" description="Basic and acidic residues" evidence="2">
    <location>
        <begin position="1802"/>
        <end position="1816"/>
    </location>
</feature>
<feature type="domain" description="Nck-associated protein 5 C-terminal" evidence="3">
    <location>
        <begin position="1506"/>
        <end position="1813"/>
    </location>
</feature>
<dbReference type="InterPro" id="IPR032769">
    <property type="entry name" value="NCKAP5_C"/>
</dbReference>
<name>A0ABM5F4L4_9SAUR</name>
<evidence type="ECO:0000256" key="2">
    <source>
        <dbReference type="SAM" id="MobiDB-lite"/>
    </source>
</evidence>
<feature type="coiled-coil region" evidence="1">
    <location>
        <begin position="111"/>
        <end position="154"/>
    </location>
</feature>
<evidence type="ECO:0000313" key="4">
    <source>
        <dbReference type="Proteomes" id="UP001652642"/>
    </source>
</evidence>
<feature type="compositionally biased region" description="Polar residues" evidence="2">
    <location>
        <begin position="1668"/>
        <end position="1681"/>
    </location>
</feature>
<dbReference type="Pfam" id="PF15246">
    <property type="entry name" value="NCKAP5"/>
    <property type="match status" value="1"/>
</dbReference>
<feature type="compositionally biased region" description="Basic and acidic residues" evidence="2">
    <location>
        <begin position="2008"/>
        <end position="2019"/>
    </location>
</feature>
<dbReference type="PANTHER" id="PTHR21740">
    <property type="entry name" value="NCK-ASSOCIATED PROTEIN 5"/>
    <property type="match status" value="1"/>
</dbReference>
<keyword evidence="1" id="KW-0175">Coiled coil</keyword>
<reference evidence="5" key="2">
    <citation type="submission" date="2025-08" db="UniProtKB">
        <authorList>
            <consortium name="RefSeq"/>
        </authorList>
    </citation>
    <scope>IDENTIFICATION</scope>
</reference>
<feature type="compositionally biased region" description="Low complexity" evidence="2">
    <location>
        <begin position="1373"/>
        <end position="1392"/>
    </location>
</feature>
<dbReference type="Proteomes" id="UP001652642">
    <property type="component" value="Chromosome 1"/>
</dbReference>
<feature type="compositionally biased region" description="Polar residues" evidence="2">
    <location>
        <begin position="1629"/>
        <end position="1652"/>
    </location>
</feature>
<feature type="compositionally biased region" description="Basic and acidic residues" evidence="2">
    <location>
        <begin position="1586"/>
        <end position="1609"/>
    </location>
</feature>
<evidence type="ECO:0000256" key="1">
    <source>
        <dbReference type="SAM" id="Coils"/>
    </source>
</evidence>
<sequence length="2097" mass="231763">MRALTFLPSALRGKAWRVFERAHKKVSPAMDKKQQLVKKEFGKRFSLDSSLTEYVDSNKYIDHLLTQLEEQRWNVWKEKLSVAQLQQEVARSKSDGTMREKLIHELEEERYLRLESEKKLQEATLESERNRVQMRGLQQQFLRMEETVRNLLQSQGSPQPHGEEPVAIIKAYQVETLTQEGKRCKTDVEDISLAVDKDSRNENSSTEEEKEKTKLLLERLKALEAENSALAMENETQREQYERCLDEVANQVVQALLTQKDLREECLKLKTRVFDLEQQNRTLSVLFQQRMKPASGLLLQKLHSRILDLSSGDFLSEVEKNRSLIQSRSADVQVHECLQNMKSGVPSLKCPSPLNVTGPHRVYHRSSCSSSELSLSSACSEYSSGSSYTWNDGKTCNKRVRSSINWENRINIGSSLSGNLSSPVDELPPTRIKENHILEGLKKLQRQKILLEPASVLSKWGYKDCMDSNEGIYSPGIKCSSHKEQADCTSEEIGAICIEHQKAFMYDSDSHEDADDESSSLALLYEVPGKDCRYCCNKLTHSVSDSLFGWEPDRRHLLGRGSYFNAKERPEKLSSFVNEFNSQAKSCANMELPGLQIDKSLADVSWRDLNLHLSDTDDNEILDELHIESSDEKSPSDLSLTPFVNKHAESSEVCIKKEHFQFVCSEKEADQGLSHSDFRPKAYNFVKQQKVIKKTSSEECIAVIFDAEDGKPIEFSSHQTGVVTLTRDEIAVTHSYAGPSVEYSECLPQGKAKLQKATDDKDYGILQTPHNETDQETVRNNPSGEHEVPTPYRNECPAHLERPRLQHTPHQKLMKSVCNTSSKPSPASCMLAGSNQKHKLTKIPSRGKFLPQNLKVTISEDSSTLFSCSAVTSEKLPVSTVKSSRFKRLQSPTWNSELNIDLHNKRAFVHTPPNSKIVGRVDWPKNQLVESTSLSQHLIESGDCEEPPTRDVNCDLSSVEARPPSPPPPPGRLASLLMGPSYEYSPPVSNKTGSGFPIEPVKNAVQLSPLKRTSGSASHKISMQEMQTSKLPLTPKSELNHCHEKGEMFTQSKCTPEPTPSTCQGTPKCFIKKISPKPSNQSVSSCSNRELGHSKDVLTGCMLQDVNSMQRGSSSEDTEVTQKKTFPNSFATSTDCPITIPGVPLLSQISPSPLSLLSQGNDTGNIPDKGVKPHLPVGLKLFIKSPQLLRKSSTIPGKQEKDSMNAASRGCVNLTPESQSKALSETIIDVGDTEIRTAKKGRKESFVKEFNMDPASSVSSETGSLVDRDGLENKLVKRSVSSSSKAHLKPALGMNGAKARSQSFSIHTGEKSPLPSTEGLGKVRTQIITNTSERGNSLTRQNSAVEGLQIKAVPGAAVIPALGPNTTKGPEVSCSRKSSCGSMSSSTSQIGSPNKQPLCTSPRGDLFQGISKNEGCKSPSARDVQIRSIHDEKGSEISKYQPVSKKSVTQAEMALQSSTSISSEQILPPQKSPGSLQYPCKCEGSKAMSQGGCLKTSGRVSASSVLQPTIEEKVMLCIQENMQKGQRQSKPPTTETKSKSGGPSIASWFGFRRTKLPALSGRKTDISKVKVEKKESKASAFGSKQTKFEKRKDKNKTEQHCEAENELNKKTLNSGIVDSARKGKKMSKATPSRLSQNSCEQKNDSATPNSGKDSFMKELLHRVDKKAAQQTESGSNNVSYRSVSKGSSQSPSLPSKSIGTQGNLKKISKTKADTEKTKETVVEVVAGNFPEDEEDIVTDSACESHLIESCCQMRTLDSGIGTFPLPDSGNRSTGRHTSKQELDIKMQVFTSPGQAFSQAPSEKAKTLEREVPSTANKNRESVENIISHSASDPTMTAKGLLTFQSRLPKPVSAGVTSPVKKCRQEQNSVTSASLEYSKKERDAAKIFPDWNSKKAIKAKDRALRVCTYSASSSSDTETELEYETSDFGTRGEKLVDLMNNKQAEQEENSVRKSFTGRPMSILDLYQHSLCGHFEQDGPEQLAHYSFIEQLNGTSVKDGTTKKIPSKLKQPEETKDDSKKRLSKLSLESLNKFNSSRNILLEERNVLDKVGGQEEENEKTEEVSLTSSNRHGVDHLESLSDSLYDSFSSCASQGSNDI</sequence>
<protein>
    <submittedName>
        <fullName evidence="5">Nck-associated protein 5 isoform X1</fullName>
    </submittedName>
</protein>
<evidence type="ECO:0000313" key="5">
    <source>
        <dbReference type="RefSeq" id="XP_072840342.1"/>
    </source>
</evidence>
<feature type="region of interest" description="Disordered" evidence="2">
    <location>
        <begin position="1277"/>
        <end position="1321"/>
    </location>
</feature>
<feature type="region of interest" description="Disordered" evidence="2">
    <location>
        <begin position="2048"/>
        <end position="2071"/>
    </location>
</feature>
<keyword evidence="4" id="KW-1185">Reference proteome</keyword>
<feature type="compositionally biased region" description="Basic and acidic residues" evidence="2">
    <location>
        <begin position="1654"/>
        <end position="1667"/>
    </location>
</feature>
<feature type="compositionally biased region" description="Low complexity" evidence="2">
    <location>
        <begin position="1682"/>
        <end position="1697"/>
    </location>
</feature>
<feature type="region of interest" description="Disordered" evidence="2">
    <location>
        <begin position="939"/>
        <end position="975"/>
    </location>
</feature>
<gene>
    <name evidence="5" type="primary">NCKAP5</name>
</gene>
<feature type="compositionally biased region" description="Polar residues" evidence="2">
    <location>
        <begin position="1522"/>
        <end position="1541"/>
    </location>
</feature>
<dbReference type="RefSeq" id="XP_072840342.1">
    <property type="nucleotide sequence ID" value="XM_072984241.1"/>
</dbReference>
<proteinExistence type="predicted"/>
<dbReference type="GeneID" id="110071877"/>
<feature type="region of interest" description="Disordered" evidence="2">
    <location>
        <begin position="764"/>
        <end position="792"/>
    </location>
</feature>
<feature type="region of interest" description="Disordered" evidence="2">
    <location>
        <begin position="1794"/>
        <end position="1816"/>
    </location>
</feature>
<organism evidence="4 5">
    <name type="scientific">Pogona vitticeps</name>
    <name type="common">central bearded dragon</name>
    <dbReference type="NCBI Taxonomy" id="103695"/>
    <lineage>
        <taxon>Eukaryota</taxon>
        <taxon>Metazoa</taxon>
        <taxon>Chordata</taxon>
        <taxon>Craniata</taxon>
        <taxon>Vertebrata</taxon>
        <taxon>Euteleostomi</taxon>
        <taxon>Lepidosauria</taxon>
        <taxon>Squamata</taxon>
        <taxon>Bifurcata</taxon>
        <taxon>Unidentata</taxon>
        <taxon>Episquamata</taxon>
        <taxon>Toxicofera</taxon>
        <taxon>Iguania</taxon>
        <taxon>Acrodonta</taxon>
        <taxon>Agamidae</taxon>
        <taxon>Amphibolurinae</taxon>
        <taxon>Pogona</taxon>
    </lineage>
</organism>
<evidence type="ECO:0000259" key="3">
    <source>
        <dbReference type="Pfam" id="PF15246"/>
    </source>
</evidence>
<reference evidence="4" key="1">
    <citation type="submission" date="2025-05" db="UniProtKB">
        <authorList>
            <consortium name="RefSeq"/>
        </authorList>
    </citation>
    <scope>NUCLEOTIDE SEQUENCE [LARGE SCALE GENOMIC DNA]</scope>
</reference>
<feature type="region of interest" description="Disordered" evidence="2">
    <location>
        <begin position="1522"/>
        <end position="1547"/>
    </location>
</feature>
<feature type="coiled-coil region" evidence="1">
    <location>
        <begin position="203"/>
        <end position="279"/>
    </location>
</feature>